<dbReference type="InterPro" id="IPR051678">
    <property type="entry name" value="AGP_Transferase"/>
</dbReference>
<dbReference type="PANTHER" id="PTHR21310">
    <property type="entry name" value="AMINOGLYCOSIDE PHOSPHOTRANSFERASE-RELATED-RELATED"/>
    <property type="match status" value="1"/>
</dbReference>
<proteinExistence type="predicted"/>
<dbReference type="InterPro" id="IPR011009">
    <property type="entry name" value="Kinase-like_dom_sf"/>
</dbReference>
<name>A0ABS4TLE5_9PSEU</name>
<dbReference type="Proteomes" id="UP001519332">
    <property type="component" value="Unassembled WGS sequence"/>
</dbReference>
<dbReference type="RefSeq" id="WP_209642452.1">
    <property type="nucleotide sequence ID" value="NZ_JAGINW010000001.1"/>
</dbReference>
<dbReference type="Pfam" id="PF01636">
    <property type="entry name" value="APH"/>
    <property type="match status" value="1"/>
</dbReference>
<reference evidence="2 3" key="1">
    <citation type="submission" date="2021-03" db="EMBL/GenBank/DDBJ databases">
        <title>Sequencing the genomes of 1000 actinobacteria strains.</title>
        <authorList>
            <person name="Klenk H.-P."/>
        </authorList>
    </citation>
    <scope>NUCLEOTIDE SEQUENCE [LARGE SCALE GENOMIC DNA]</scope>
    <source>
        <strain evidence="2 3">DSM 46670</strain>
    </source>
</reference>
<dbReference type="Gene3D" id="3.30.200.20">
    <property type="entry name" value="Phosphorylase Kinase, domain 1"/>
    <property type="match status" value="1"/>
</dbReference>
<gene>
    <name evidence="2" type="ORF">JOF56_005610</name>
</gene>
<dbReference type="Gene3D" id="3.90.1200.10">
    <property type="match status" value="1"/>
</dbReference>
<protein>
    <submittedName>
        <fullName evidence="2">Aminoglycoside phosphotransferase (APT) family kinase protein</fullName>
    </submittedName>
</protein>
<sequence length="312" mass="35103">MNTHKYRRRLDREDLGRVLTESGVDCGGVREWSELTEASYNTAYRIKLTDGTGLVLKVAPDPEAPALTYEHGLMRTEAEFYRAALGKAPVPEVVHISGNEFLLMTELPGANWFGQRSAITEPAGLRTELGRHVAALHEITGPGFGYPQNRLLPGWRAAFTAMMADILADAERYEAPLPIAEIRGLVHANEHLLDAVRTPVLVHFDLWDGNILVHDGRISGLVDGERAMWADPVAEFVSLALFGDIEQDQAFFDGYGPFEFTGDIRRRLAMYRCYLFLIMIVEGMPRGYQGARHEQVMAHTRQLLDRQLDRLR</sequence>
<organism evidence="2 3">
    <name type="scientific">Kibdelosporangium banguiense</name>
    <dbReference type="NCBI Taxonomy" id="1365924"/>
    <lineage>
        <taxon>Bacteria</taxon>
        <taxon>Bacillati</taxon>
        <taxon>Actinomycetota</taxon>
        <taxon>Actinomycetes</taxon>
        <taxon>Pseudonocardiales</taxon>
        <taxon>Pseudonocardiaceae</taxon>
        <taxon>Kibdelosporangium</taxon>
    </lineage>
</organism>
<evidence type="ECO:0000313" key="3">
    <source>
        <dbReference type="Proteomes" id="UP001519332"/>
    </source>
</evidence>
<dbReference type="PANTHER" id="PTHR21310:SF15">
    <property type="entry name" value="AMINOGLYCOSIDE PHOSPHOTRANSFERASE DOMAIN-CONTAINING PROTEIN"/>
    <property type="match status" value="1"/>
</dbReference>
<keyword evidence="2" id="KW-0418">Kinase</keyword>
<evidence type="ECO:0000259" key="1">
    <source>
        <dbReference type="Pfam" id="PF01636"/>
    </source>
</evidence>
<dbReference type="SUPFAM" id="SSF56112">
    <property type="entry name" value="Protein kinase-like (PK-like)"/>
    <property type="match status" value="1"/>
</dbReference>
<accession>A0ABS4TLE5</accession>
<dbReference type="InterPro" id="IPR002575">
    <property type="entry name" value="Aminoglycoside_PTrfase"/>
</dbReference>
<keyword evidence="2" id="KW-0808">Transferase</keyword>
<evidence type="ECO:0000313" key="2">
    <source>
        <dbReference type="EMBL" id="MBP2325225.1"/>
    </source>
</evidence>
<comment type="caution">
    <text evidence="2">The sequence shown here is derived from an EMBL/GenBank/DDBJ whole genome shotgun (WGS) entry which is preliminary data.</text>
</comment>
<keyword evidence="3" id="KW-1185">Reference proteome</keyword>
<dbReference type="GO" id="GO:0016301">
    <property type="term" value="F:kinase activity"/>
    <property type="evidence" value="ECO:0007669"/>
    <property type="project" value="UniProtKB-KW"/>
</dbReference>
<dbReference type="EMBL" id="JAGINW010000001">
    <property type="protein sequence ID" value="MBP2325225.1"/>
    <property type="molecule type" value="Genomic_DNA"/>
</dbReference>
<feature type="domain" description="Aminoglycoside phosphotransferase" evidence="1">
    <location>
        <begin position="35"/>
        <end position="263"/>
    </location>
</feature>